<protein>
    <recommendedName>
        <fullName evidence="4">Alpha/beta hydrolase</fullName>
    </recommendedName>
</protein>
<keyword evidence="3" id="KW-1185">Reference proteome</keyword>
<organism evidence="2 3">
    <name type="scientific">Mariniradius saccharolyticus AK6</name>
    <dbReference type="NCBI Taxonomy" id="1239962"/>
    <lineage>
        <taxon>Bacteria</taxon>
        <taxon>Pseudomonadati</taxon>
        <taxon>Bacteroidota</taxon>
        <taxon>Cytophagia</taxon>
        <taxon>Cytophagales</taxon>
        <taxon>Cyclobacteriaceae</taxon>
        <taxon>Mariniradius</taxon>
    </lineage>
</organism>
<dbReference type="RefSeq" id="WP_008627286.1">
    <property type="nucleotide sequence ID" value="NZ_AMZY02000010.1"/>
</dbReference>
<feature type="chain" id="PRO_5004087762" description="Alpha/beta hydrolase" evidence="1">
    <location>
        <begin position="19"/>
        <end position="109"/>
    </location>
</feature>
<dbReference type="PROSITE" id="PS51257">
    <property type="entry name" value="PROKAR_LIPOPROTEIN"/>
    <property type="match status" value="1"/>
</dbReference>
<evidence type="ECO:0000313" key="3">
    <source>
        <dbReference type="Proteomes" id="UP000010953"/>
    </source>
</evidence>
<dbReference type="InParanoid" id="M7X6R6"/>
<dbReference type="Proteomes" id="UP000010953">
    <property type="component" value="Unassembled WGS sequence"/>
</dbReference>
<comment type="caution">
    <text evidence="2">The sequence shown here is derived from an EMBL/GenBank/DDBJ whole genome shotgun (WGS) entry which is preliminary data.</text>
</comment>
<dbReference type="AlphaFoldDB" id="M7X6R6"/>
<feature type="signal peptide" evidence="1">
    <location>
        <begin position="1"/>
        <end position="18"/>
    </location>
</feature>
<proteinExistence type="predicted"/>
<keyword evidence="1" id="KW-0732">Signal</keyword>
<dbReference type="EMBL" id="AMZY02000010">
    <property type="protein sequence ID" value="EMS33135.1"/>
    <property type="molecule type" value="Genomic_DNA"/>
</dbReference>
<accession>M7X6R6</accession>
<name>M7X6R6_9BACT</name>
<evidence type="ECO:0000256" key="1">
    <source>
        <dbReference type="SAM" id="SignalP"/>
    </source>
</evidence>
<gene>
    <name evidence="2" type="ORF">C943_00412</name>
</gene>
<dbReference type="SUPFAM" id="SSF117782">
    <property type="entry name" value="YbjQ-like"/>
    <property type="match status" value="1"/>
</dbReference>
<evidence type="ECO:0000313" key="2">
    <source>
        <dbReference type="EMBL" id="EMS33135.1"/>
    </source>
</evidence>
<reference evidence="2" key="1">
    <citation type="submission" date="2013-01" db="EMBL/GenBank/DDBJ databases">
        <title>Genome assembly of Mariniradius saccharolyticus AK6.</title>
        <authorList>
            <person name="Vaidya B."/>
            <person name="Khatri I."/>
            <person name="Tanuku N.R.S."/>
            <person name="Subramanian S."/>
            <person name="Pinnaka A."/>
        </authorList>
    </citation>
    <scope>NUCLEOTIDE SEQUENCE [LARGE SCALE GENOMIC DNA]</scope>
    <source>
        <strain evidence="2">AK6</strain>
    </source>
</reference>
<evidence type="ECO:0008006" key="4">
    <source>
        <dbReference type="Google" id="ProtNLM"/>
    </source>
</evidence>
<dbReference type="InterPro" id="IPR035439">
    <property type="entry name" value="UPF0145_dom_sf"/>
</dbReference>
<sequence length="109" mass="12051">MKNLFLYFLAFFSISFLISCTTTRTIPTVEGSYDGIEVYTVKNPGKEFNEIKFIQVHGGWFSGPNGLTKKLIKRAKAEGADALVNVQYNQLHVGATISGTAIKFDDPVN</sequence>